<evidence type="ECO:0000313" key="10">
    <source>
        <dbReference type="Proteomes" id="UP000034034"/>
    </source>
</evidence>
<accession>A0A0F7FZF0</accession>
<gene>
    <name evidence="9" type="ORF">SXIM_48460</name>
</gene>
<feature type="transmembrane region" description="Helical" evidence="7">
    <location>
        <begin position="197"/>
        <end position="215"/>
    </location>
</feature>
<keyword evidence="6 7" id="KW-0472">Membrane</keyword>
<evidence type="ECO:0000256" key="5">
    <source>
        <dbReference type="ARBA" id="ARBA00022989"/>
    </source>
</evidence>
<dbReference type="Proteomes" id="UP000034034">
    <property type="component" value="Chromosome"/>
</dbReference>
<dbReference type="PANTHER" id="PTHR30353:SF0">
    <property type="entry name" value="TRANSMEMBRANE PROTEIN"/>
    <property type="match status" value="1"/>
</dbReference>
<comment type="subcellular location">
    <subcellularLocation>
        <location evidence="1 7">Cell membrane</location>
        <topology evidence="1 7">Multi-pass membrane protein</topology>
    </subcellularLocation>
</comment>
<evidence type="ECO:0000256" key="6">
    <source>
        <dbReference type="ARBA" id="ARBA00023136"/>
    </source>
</evidence>
<keyword evidence="4 7" id="KW-0812">Transmembrane</keyword>
<feature type="transmembrane region" description="Helical" evidence="7">
    <location>
        <begin position="170"/>
        <end position="191"/>
    </location>
</feature>
<dbReference type="STRING" id="408015.SXIM_48460"/>
<sequence length="223" mass="22989">MSHAAALPSLTPLSSLTSWSPLVPLAATPGVVAQEGTEQAIGLPSLFLLVLVGSLIPVVPTGALVSSAAAVAFHHSDPVVFSALVFAAASLAAFSGDVLLYALGRGGSRWLGRLREQAAPGAVRRAQRQLAERGTVVLVVSRLVPAGRIPVMLAALLARMPLAAYMRGCLPAALAWTATYQLIGTVGGALFPHAWQGVLAAVVLALLFAVTPPLWRRATGTRP</sequence>
<evidence type="ECO:0000256" key="3">
    <source>
        <dbReference type="ARBA" id="ARBA00022475"/>
    </source>
</evidence>
<organism evidence="9 10">
    <name type="scientific">Streptomyces xiamenensis</name>
    <dbReference type="NCBI Taxonomy" id="408015"/>
    <lineage>
        <taxon>Bacteria</taxon>
        <taxon>Bacillati</taxon>
        <taxon>Actinomycetota</taxon>
        <taxon>Actinomycetes</taxon>
        <taxon>Kitasatosporales</taxon>
        <taxon>Streptomycetaceae</taxon>
        <taxon>Streptomyces</taxon>
    </lineage>
</organism>
<feature type="domain" description="VTT" evidence="8">
    <location>
        <begin position="60"/>
        <end position="184"/>
    </location>
</feature>
<name>A0A0F7FZF0_9ACTN</name>
<dbReference type="AlphaFoldDB" id="A0A0F7FZF0"/>
<feature type="transmembrane region" description="Helical" evidence="7">
    <location>
        <begin position="43"/>
        <end position="72"/>
    </location>
</feature>
<dbReference type="GO" id="GO:0005886">
    <property type="term" value="C:plasma membrane"/>
    <property type="evidence" value="ECO:0007669"/>
    <property type="project" value="UniProtKB-SubCell"/>
</dbReference>
<dbReference type="EMBL" id="CP009922">
    <property type="protein sequence ID" value="AKG46230.1"/>
    <property type="molecule type" value="Genomic_DNA"/>
</dbReference>
<proteinExistence type="inferred from homology"/>
<evidence type="ECO:0000259" key="8">
    <source>
        <dbReference type="Pfam" id="PF09335"/>
    </source>
</evidence>
<dbReference type="HOGENOM" id="CLU_044208_2_1_11"/>
<dbReference type="PATRIC" id="fig|408015.6.peg.4906"/>
<keyword evidence="5 7" id="KW-1133">Transmembrane helix</keyword>
<dbReference type="InterPro" id="IPR032816">
    <property type="entry name" value="VTT_dom"/>
</dbReference>
<comment type="similarity">
    <text evidence="2 7">Belongs to the DedA family.</text>
</comment>
<dbReference type="InterPro" id="IPR032818">
    <property type="entry name" value="DedA-like"/>
</dbReference>
<reference evidence="9" key="1">
    <citation type="submission" date="2019-08" db="EMBL/GenBank/DDBJ databases">
        <title>Complete genome sequence of a mangrove-derived Streptomyces xiamenensis.</title>
        <authorList>
            <person name="Xu J."/>
        </authorList>
    </citation>
    <scope>NUCLEOTIDE SEQUENCE</scope>
    <source>
        <strain evidence="9">318</strain>
    </source>
</reference>
<feature type="transmembrane region" description="Helical" evidence="7">
    <location>
        <begin position="79"/>
        <end position="103"/>
    </location>
</feature>
<keyword evidence="10" id="KW-1185">Reference proteome</keyword>
<evidence type="ECO:0000256" key="1">
    <source>
        <dbReference type="ARBA" id="ARBA00004651"/>
    </source>
</evidence>
<evidence type="ECO:0000313" key="9">
    <source>
        <dbReference type="EMBL" id="AKG46230.1"/>
    </source>
</evidence>
<keyword evidence="3 7" id="KW-1003">Cell membrane</keyword>
<evidence type="ECO:0000256" key="7">
    <source>
        <dbReference type="RuleBase" id="RU367016"/>
    </source>
</evidence>
<protein>
    <submittedName>
        <fullName evidence="9">Integral membrane protein</fullName>
    </submittedName>
</protein>
<dbReference type="PANTHER" id="PTHR30353">
    <property type="entry name" value="INNER MEMBRANE PROTEIN DEDA-RELATED"/>
    <property type="match status" value="1"/>
</dbReference>
<evidence type="ECO:0000256" key="2">
    <source>
        <dbReference type="ARBA" id="ARBA00010792"/>
    </source>
</evidence>
<dbReference type="KEGG" id="sxi:SXIM_48460"/>
<dbReference type="Pfam" id="PF09335">
    <property type="entry name" value="VTT_dom"/>
    <property type="match status" value="1"/>
</dbReference>
<dbReference type="RefSeq" id="WP_375878803.1">
    <property type="nucleotide sequence ID" value="NZ_JBHJWJ010000016.1"/>
</dbReference>
<evidence type="ECO:0000256" key="4">
    <source>
        <dbReference type="ARBA" id="ARBA00022692"/>
    </source>
</evidence>